<dbReference type="InterPro" id="IPR032710">
    <property type="entry name" value="NTF2-like_dom_sf"/>
</dbReference>
<reference evidence="4" key="1">
    <citation type="journal article" date="2019" name="Int. J. Syst. Evol. Microbiol.">
        <title>The Global Catalogue of Microorganisms (GCM) 10K type strain sequencing project: providing services to taxonomists for standard genome sequencing and annotation.</title>
        <authorList>
            <consortium name="The Broad Institute Genomics Platform"/>
            <consortium name="The Broad Institute Genome Sequencing Center for Infectious Disease"/>
            <person name="Wu L."/>
            <person name="Ma J."/>
        </authorList>
    </citation>
    <scope>NUCLEOTIDE SEQUENCE [LARGE SCALE GENOMIC DNA]</scope>
    <source>
        <strain evidence="4">JCM 18409</strain>
    </source>
</reference>
<comment type="caution">
    <text evidence="3">The sequence shown here is derived from an EMBL/GenBank/DDBJ whole genome shotgun (WGS) entry which is preliminary data.</text>
</comment>
<dbReference type="InterPro" id="IPR037401">
    <property type="entry name" value="SnoaL-like"/>
</dbReference>
<dbReference type="RefSeq" id="WP_345656909.1">
    <property type="nucleotide sequence ID" value="NZ_BAABKB010000033.1"/>
</dbReference>
<organism evidence="3 4">
    <name type="scientific">Streptomyces siamensis</name>
    <dbReference type="NCBI Taxonomy" id="1274986"/>
    <lineage>
        <taxon>Bacteria</taxon>
        <taxon>Bacillati</taxon>
        <taxon>Actinomycetota</taxon>
        <taxon>Actinomycetes</taxon>
        <taxon>Kitasatosporales</taxon>
        <taxon>Streptomycetaceae</taxon>
        <taxon>Streptomyces</taxon>
    </lineage>
</organism>
<dbReference type="Pfam" id="PF12680">
    <property type="entry name" value="SnoaL_2"/>
    <property type="match status" value="2"/>
</dbReference>
<proteinExistence type="predicted"/>
<feature type="signal peptide" evidence="1">
    <location>
        <begin position="1"/>
        <end position="28"/>
    </location>
</feature>
<feature type="domain" description="SnoaL-like" evidence="2">
    <location>
        <begin position="57"/>
        <end position="163"/>
    </location>
</feature>
<dbReference type="SUPFAM" id="SSF54427">
    <property type="entry name" value="NTF2-like"/>
    <property type="match status" value="2"/>
</dbReference>
<evidence type="ECO:0000313" key="3">
    <source>
        <dbReference type="EMBL" id="GAA5030577.1"/>
    </source>
</evidence>
<evidence type="ECO:0000259" key="2">
    <source>
        <dbReference type="Pfam" id="PF12680"/>
    </source>
</evidence>
<gene>
    <name evidence="3" type="ORF">GCM10023335_71080</name>
</gene>
<name>A0ABP9JFJ7_9ACTN</name>
<keyword evidence="4" id="KW-1185">Reference proteome</keyword>
<dbReference type="EMBL" id="BAABKB010000033">
    <property type="protein sequence ID" value="GAA5030577.1"/>
    <property type="molecule type" value="Genomic_DNA"/>
</dbReference>
<accession>A0ABP9JFJ7</accession>
<feature type="domain" description="SnoaL-like" evidence="2">
    <location>
        <begin position="215"/>
        <end position="319"/>
    </location>
</feature>
<protein>
    <recommendedName>
        <fullName evidence="2">SnoaL-like domain-containing protein</fullName>
    </recommendedName>
</protein>
<sequence length="341" mass="37483">MRKLSSLSMATALVVAVGATVFAVPAGAATTPRGTTLAGGSAGASAPASQSTVKLIQGFYAAFAKGDIPAAQKFVTDDFIMHVPGKGLNAGEYWGKEGLREFMRHILDYNGGTFELKVPHFAVNGDTAFTREIVTLNRKKDPAKIWTLRFTMQYKIKNGRVSEAWTMPEEQEAYDAYWTPSLDTPRGTPASSQPAPSLPDAAHAVSPKNTGFLNTFYNTFWSGDLDGVHRMVSDDVEVRIPGHSDISGVYKGWDGFLKFRERVMATVGSRYKLDVSAMAGDSAGGFAREFIRMNRPWDSEVKSIDVTMYYTVRHGKIVKMEDVPVDTNAWQDFFTKPHKGR</sequence>
<feature type="chain" id="PRO_5047162623" description="SnoaL-like domain-containing protein" evidence="1">
    <location>
        <begin position="29"/>
        <end position="341"/>
    </location>
</feature>
<dbReference type="Gene3D" id="3.10.450.50">
    <property type="match status" value="2"/>
</dbReference>
<keyword evidence="1" id="KW-0732">Signal</keyword>
<evidence type="ECO:0000313" key="4">
    <source>
        <dbReference type="Proteomes" id="UP001501759"/>
    </source>
</evidence>
<dbReference type="Proteomes" id="UP001501759">
    <property type="component" value="Unassembled WGS sequence"/>
</dbReference>
<evidence type="ECO:0000256" key="1">
    <source>
        <dbReference type="SAM" id="SignalP"/>
    </source>
</evidence>